<reference evidence="2 3" key="1">
    <citation type="submission" date="2020-10" db="EMBL/GenBank/DDBJ databases">
        <title>Genome sequencing of Massilia sp. LPB0304.</title>
        <authorList>
            <person name="Kim J."/>
        </authorList>
    </citation>
    <scope>NUCLEOTIDE SEQUENCE [LARGE SCALE GENOMIC DNA]</scope>
    <source>
        <strain evidence="2 3">LPB0304</strain>
    </source>
</reference>
<dbReference type="EMBL" id="CP062941">
    <property type="protein sequence ID" value="QOL48459.1"/>
    <property type="molecule type" value="Genomic_DNA"/>
</dbReference>
<keyword evidence="1" id="KW-1133">Transmembrane helix</keyword>
<dbReference type="AlphaFoldDB" id="A0A7L9U213"/>
<dbReference type="Proteomes" id="UP000593875">
    <property type="component" value="Chromosome"/>
</dbReference>
<protein>
    <submittedName>
        <fullName evidence="2">Uncharacterized protein</fullName>
    </submittedName>
</protein>
<feature type="transmembrane region" description="Helical" evidence="1">
    <location>
        <begin position="32"/>
        <end position="50"/>
    </location>
</feature>
<feature type="transmembrane region" description="Helical" evidence="1">
    <location>
        <begin position="93"/>
        <end position="118"/>
    </location>
</feature>
<name>A0A7L9U213_9BURK</name>
<dbReference type="RefSeq" id="WP_193685502.1">
    <property type="nucleotide sequence ID" value="NZ_CP062941.1"/>
</dbReference>
<keyword evidence="1" id="KW-0812">Transmembrane</keyword>
<organism evidence="2 3">
    <name type="scientific">Massilia litorea</name>
    <dbReference type="NCBI Taxonomy" id="2769491"/>
    <lineage>
        <taxon>Bacteria</taxon>
        <taxon>Pseudomonadati</taxon>
        <taxon>Pseudomonadota</taxon>
        <taxon>Betaproteobacteria</taxon>
        <taxon>Burkholderiales</taxon>
        <taxon>Oxalobacteraceae</taxon>
        <taxon>Telluria group</taxon>
        <taxon>Massilia</taxon>
    </lineage>
</organism>
<sequence>MRTKHVLIAMLALMLVSGLLEPLEPTSAMPPAWWVLVSAFLSSFLPFYWYRLDSEARLFLPSRWMSTGVVTLTPVVLPIYLLRTRPRGERARALLRCLGFFLLMILASGFGTALRFAVY</sequence>
<feature type="transmembrane region" description="Helical" evidence="1">
    <location>
        <begin position="62"/>
        <end position="81"/>
    </location>
</feature>
<gene>
    <name evidence="2" type="ORF">LPB04_15975</name>
</gene>
<evidence type="ECO:0000256" key="1">
    <source>
        <dbReference type="SAM" id="Phobius"/>
    </source>
</evidence>
<accession>A0A7L9U213</accession>
<proteinExistence type="predicted"/>
<keyword evidence="1" id="KW-0472">Membrane</keyword>
<keyword evidence="3" id="KW-1185">Reference proteome</keyword>
<dbReference type="KEGG" id="mlir:LPB04_15975"/>
<evidence type="ECO:0000313" key="2">
    <source>
        <dbReference type="EMBL" id="QOL48459.1"/>
    </source>
</evidence>
<evidence type="ECO:0000313" key="3">
    <source>
        <dbReference type="Proteomes" id="UP000593875"/>
    </source>
</evidence>